<dbReference type="Proteomes" id="UP000006727">
    <property type="component" value="Chromosome 2"/>
</dbReference>
<gene>
    <name evidence="2" type="ORF">PHYPA_002635</name>
</gene>
<dbReference type="EMBL" id="ABEU02000002">
    <property type="protein sequence ID" value="PNR59843.1"/>
    <property type="molecule type" value="Genomic_DNA"/>
</dbReference>
<feature type="region of interest" description="Disordered" evidence="1">
    <location>
        <begin position="1"/>
        <end position="21"/>
    </location>
</feature>
<reference evidence="3" key="3">
    <citation type="submission" date="2020-12" db="UniProtKB">
        <authorList>
            <consortium name="EnsemblPlants"/>
        </authorList>
    </citation>
    <scope>IDENTIFICATION</scope>
</reference>
<evidence type="ECO:0000313" key="2">
    <source>
        <dbReference type="EMBL" id="PNR59843.1"/>
    </source>
</evidence>
<name>A0A2K1L1E0_PHYPA</name>
<reference evidence="2 4" key="1">
    <citation type="journal article" date="2008" name="Science">
        <title>The Physcomitrella genome reveals evolutionary insights into the conquest of land by plants.</title>
        <authorList>
            <person name="Rensing S."/>
            <person name="Lang D."/>
            <person name="Zimmer A."/>
            <person name="Terry A."/>
            <person name="Salamov A."/>
            <person name="Shapiro H."/>
            <person name="Nishiyama T."/>
            <person name="Perroud P.-F."/>
            <person name="Lindquist E."/>
            <person name="Kamisugi Y."/>
            <person name="Tanahashi T."/>
            <person name="Sakakibara K."/>
            <person name="Fujita T."/>
            <person name="Oishi K."/>
            <person name="Shin-I T."/>
            <person name="Kuroki Y."/>
            <person name="Toyoda A."/>
            <person name="Suzuki Y."/>
            <person name="Hashimoto A."/>
            <person name="Yamaguchi K."/>
            <person name="Sugano A."/>
            <person name="Kohara Y."/>
            <person name="Fujiyama A."/>
            <person name="Anterola A."/>
            <person name="Aoki S."/>
            <person name="Ashton N."/>
            <person name="Barbazuk W.B."/>
            <person name="Barker E."/>
            <person name="Bennetzen J."/>
            <person name="Bezanilla M."/>
            <person name="Blankenship R."/>
            <person name="Cho S.H."/>
            <person name="Dutcher S."/>
            <person name="Estelle M."/>
            <person name="Fawcett J.A."/>
            <person name="Gundlach H."/>
            <person name="Hanada K."/>
            <person name="Heyl A."/>
            <person name="Hicks K.A."/>
            <person name="Hugh J."/>
            <person name="Lohr M."/>
            <person name="Mayer K."/>
            <person name="Melkozernov A."/>
            <person name="Murata T."/>
            <person name="Nelson D."/>
            <person name="Pils B."/>
            <person name="Prigge M."/>
            <person name="Reiss B."/>
            <person name="Renner T."/>
            <person name="Rombauts S."/>
            <person name="Rushton P."/>
            <person name="Sanderfoot A."/>
            <person name="Schween G."/>
            <person name="Shiu S.-H."/>
            <person name="Stueber K."/>
            <person name="Theodoulou F.L."/>
            <person name="Tu H."/>
            <person name="Van de Peer Y."/>
            <person name="Verrier P.J."/>
            <person name="Waters E."/>
            <person name="Wood A."/>
            <person name="Yang L."/>
            <person name="Cove D."/>
            <person name="Cuming A."/>
            <person name="Hasebe M."/>
            <person name="Lucas S."/>
            <person name="Mishler D.B."/>
            <person name="Reski R."/>
            <person name="Grigoriev I."/>
            <person name="Quatrano R.S."/>
            <person name="Boore J.L."/>
        </authorList>
    </citation>
    <scope>NUCLEOTIDE SEQUENCE [LARGE SCALE GENOMIC DNA]</scope>
    <source>
        <strain evidence="3 4">cv. Gransden 2004</strain>
    </source>
</reference>
<dbReference type="EnsemblPlants" id="Pp3c2_13610V3.1">
    <property type="protein sequence ID" value="PAC:32937612.CDS.1"/>
    <property type="gene ID" value="Pp3c2_13610"/>
</dbReference>
<protein>
    <submittedName>
        <fullName evidence="2 3">Uncharacterized protein</fullName>
    </submittedName>
</protein>
<accession>A0A2K1L1E0</accession>
<organism evidence="2">
    <name type="scientific">Physcomitrium patens</name>
    <name type="common">Spreading-leaved earth moss</name>
    <name type="synonym">Physcomitrella patens</name>
    <dbReference type="NCBI Taxonomy" id="3218"/>
    <lineage>
        <taxon>Eukaryota</taxon>
        <taxon>Viridiplantae</taxon>
        <taxon>Streptophyta</taxon>
        <taxon>Embryophyta</taxon>
        <taxon>Bryophyta</taxon>
        <taxon>Bryophytina</taxon>
        <taxon>Bryopsida</taxon>
        <taxon>Funariidae</taxon>
        <taxon>Funariales</taxon>
        <taxon>Funariaceae</taxon>
        <taxon>Physcomitrium</taxon>
    </lineage>
</organism>
<dbReference type="Gramene" id="Pp3c2_13610V3.1">
    <property type="protein sequence ID" value="PAC:32937612.CDS.1"/>
    <property type="gene ID" value="Pp3c2_13610"/>
</dbReference>
<evidence type="ECO:0000256" key="1">
    <source>
        <dbReference type="SAM" id="MobiDB-lite"/>
    </source>
</evidence>
<proteinExistence type="predicted"/>
<evidence type="ECO:0000313" key="4">
    <source>
        <dbReference type="Proteomes" id="UP000006727"/>
    </source>
</evidence>
<sequence length="104" mass="11069">MENGNDARGEGGRGGEGGGADLTSAAMAWGLARRRTQKGTNYLQTSNKMPARLPPRPPFIFAQSLFPLLCSSGSGIAATGKIESPAERNLSAAWRRACECATWW</sequence>
<keyword evidence="4" id="KW-1185">Reference proteome</keyword>
<feature type="compositionally biased region" description="Basic and acidic residues" evidence="1">
    <location>
        <begin position="1"/>
        <end position="13"/>
    </location>
</feature>
<evidence type="ECO:0000313" key="3">
    <source>
        <dbReference type="EnsemblPlants" id="PAC:32937612.CDS.1"/>
    </source>
</evidence>
<dbReference type="InParanoid" id="A0A2K1L1E0"/>
<reference evidence="2 4" key="2">
    <citation type="journal article" date="2018" name="Plant J.">
        <title>The Physcomitrella patens chromosome-scale assembly reveals moss genome structure and evolution.</title>
        <authorList>
            <person name="Lang D."/>
            <person name="Ullrich K.K."/>
            <person name="Murat F."/>
            <person name="Fuchs J."/>
            <person name="Jenkins J."/>
            <person name="Haas F.B."/>
            <person name="Piednoel M."/>
            <person name="Gundlach H."/>
            <person name="Van Bel M."/>
            <person name="Meyberg R."/>
            <person name="Vives C."/>
            <person name="Morata J."/>
            <person name="Symeonidi A."/>
            <person name="Hiss M."/>
            <person name="Muchero W."/>
            <person name="Kamisugi Y."/>
            <person name="Saleh O."/>
            <person name="Blanc G."/>
            <person name="Decker E.L."/>
            <person name="van Gessel N."/>
            <person name="Grimwood J."/>
            <person name="Hayes R.D."/>
            <person name="Graham S.W."/>
            <person name="Gunter L.E."/>
            <person name="McDaniel S.F."/>
            <person name="Hoernstein S.N.W."/>
            <person name="Larsson A."/>
            <person name="Li F.W."/>
            <person name="Perroud P.F."/>
            <person name="Phillips J."/>
            <person name="Ranjan P."/>
            <person name="Rokshar D.S."/>
            <person name="Rothfels C.J."/>
            <person name="Schneider L."/>
            <person name="Shu S."/>
            <person name="Stevenson D.W."/>
            <person name="Thummler F."/>
            <person name="Tillich M."/>
            <person name="Villarreal Aguilar J.C."/>
            <person name="Widiez T."/>
            <person name="Wong G.K."/>
            <person name="Wymore A."/>
            <person name="Zhang Y."/>
            <person name="Zimmer A.D."/>
            <person name="Quatrano R.S."/>
            <person name="Mayer K.F.X."/>
            <person name="Goodstein D."/>
            <person name="Casacuberta J.M."/>
            <person name="Vandepoele K."/>
            <person name="Reski R."/>
            <person name="Cuming A.C."/>
            <person name="Tuskan G.A."/>
            <person name="Maumus F."/>
            <person name="Salse J."/>
            <person name="Schmutz J."/>
            <person name="Rensing S.A."/>
        </authorList>
    </citation>
    <scope>NUCLEOTIDE SEQUENCE [LARGE SCALE GENOMIC DNA]</scope>
    <source>
        <strain evidence="3 4">cv. Gransden 2004</strain>
    </source>
</reference>
<dbReference type="AlphaFoldDB" id="A0A2K1L1E0"/>